<dbReference type="OrthoDB" id="6509908at2759"/>
<feature type="domain" description="Major facilitator superfamily (MFS) profile" evidence="4">
    <location>
        <begin position="51"/>
        <end position="435"/>
    </location>
</feature>
<dbReference type="InterPro" id="IPR050327">
    <property type="entry name" value="Proton-linked_MCT"/>
</dbReference>
<feature type="transmembrane region" description="Helical" evidence="3">
    <location>
        <begin position="93"/>
        <end position="111"/>
    </location>
</feature>
<dbReference type="PANTHER" id="PTHR11360">
    <property type="entry name" value="MONOCARBOXYLATE TRANSPORTER"/>
    <property type="match status" value="1"/>
</dbReference>
<gene>
    <name evidence="5" type="ORF">BT63DRAFT_375666</name>
</gene>
<evidence type="ECO:0000313" key="5">
    <source>
        <dbReference type="EMBL" id="KAF2666504.1"/>
    </source>
</evidence>
<dbReference type="InterPro" id="IPR011701">
    <property type="entry name" value="MFS"/>
</dbReference>
<feature type="transmembrane region" description="Helical" evidence="3">
    <location>
        <begin position="51"/>
        <end position="73"/>
    </location>
</feature>
<dbReference type="InterPro" id="IPR036259">
    <property type="entry name" value="MFS_trans_sf"/>
</dbReference>
<dbReference type="PANTHER" id="PTHR11360:SF234">
    <property type="entry name" value="MFS-TYPE TRANSPORTER DBAD-RELATED"/>
    <property type="match status" value="1"/>
</dbReference>
<keyword evidence="3" id="KW-1133">Transmembrane helix</keyword>
<evidence type="ECO:0000256" key="2">
    <source>
        <dbReference type="ARBA" id="ARBA00006727"/>
    </source>
</evidence>
<dbReference type="InterPro" id="IPR020846">
    <property type="entry name" value="MFS_dom"/>
</dbReference>
<dbReference type="Proteomes" id="UP000799302">
    <property type="component" value="Unassembled WGS sequence"/>
</dbReference>
<comment type="subcellular location">
    <subcellularLocation>
        <location evidence="1">Membrane</location>
        <topology evidence="1">Multi-pass membrane protein</topology>
    </subcellularLocation>
</comment>
<feature type="transmembrane region" description="Helical" evidence="3">
    <location>
        <begin position="284"/>
        <end position="304"/>
    </location>
</feature>
<dbReference type="GO" id="GO:0022857">
    <property type="term" value="F:transmembrane transporter activity"/>
    <property type="evidence" value="ECO:0007669"/>
    <property type="project" value="InterPro"/>
</dbReference>
<feature type="transmembrane region" description="Helical" evidence="3">
    <location>
        <begin position="211"/>
        <end position="231"/>
    </location>
</feature>
<dbReference type="Gene3D" id="1.20.1250.20">
    <property type="entry name" value="MFS general substrate transporter like domains"/>
    <property type="match status" value="2"/>
</dbReference>
<protein>
    <submittedName>
        <fullName evidence="5">MFS general substrate transporter</fullName>
    </submittedName>
</protein>
<dbReference type="SUPFAM" id="SSF103473">
    <property type="entry name" value="MFS general substrate transporter"/>
    <property type="match status" value="1"/>
</dbReference>
<dbReference type="PROSITE" id="PS50850">
    <property type="entry name" value="MFS"/>
    <property type="match status" value="1"/>
</dbReference>
<name>A0A6A6U6C8_9PEZI</name>
<keyword evidence="3" id="KW-0472">Membrane</keyword>
<keyword evidence="6" id="KW-1185">Reference proteome</keyword>
<evidence type="ECO:0000259" key="4">
    <source>
        <dbReference type="PROSITE" id="PS50850"/>
    </source>
</evidence>
<feature type="transmembrane region" description="Helical" evidence="3">
    <location>
        <begin position="345"/>
        <end position="370"/>
    </location>
</feature>
<sequence>MANLEKCRESSTLSLDPSDHLVQSEHYEHPVTGTTDAPGTTLPAIDTGFQAWLQVLSGCLLLFNCWGLVLSFGTFETYYVTGGIRNTDSRSDVAWIGSLQAFLLNIGAPVLGQLTDCGHFKTLVATGSFLVVFGMMMTSLCTEYWQFFLAQGVCVGIGIGCLLIPGITIPIGWFQKRRGLALGLVTVGSTVGGVIYSIALYKLQPLIGLPWATRVFGFIALVTLIIPNVTLKQRVTPGKRSSMIDLTVFTDPVFALLIASLFFTFLGLLVPYHFIVLFAEENHIYLYGMSTFYLLPIMNAGSCIGRTFPAWLADKVGPLNVLIPGMAMSGLLVFCWIPAKTGASVIIIAIVYGFASGVVAVSPPIAAASLTEDMSRFGARTGIVFAIMSVASLLGSPISGAIIQAQDGNYDGARIYAGLVMLAGAILLLAGRMIRTKGKWLIKV</sequence>
<feature type="transmembrane region" description="Helical" evidence="3">
    <location>
        <begin position="123"/>
        <end position="140"/>
    </location>
</feature>
<accession>A0A6A6U6C8</accession>
<dbReference type="GO" id="GO:0016020">
    <property type="term" value="C:membrane"/>
    <property type="evidence" value="ECO:0007669"/>
    <property type="project" value="UniProtKB-SubCell"/>
</dbReference>
<dbReference type="EMBL" id="MU004238">
    <property type="protein sequence ID" value="KAF2666504.1"/>
    <property type="molecule type" value="Genomic_DNA"/>
</dbReference>
<reference evidence="5" key="1">
    <citation type="journal article" date="2020" name="Stud. Mycol.">
        <title>101 Dothideomycetes genomes: a test case for predicting lifestyles and emergence of pathogens.</title>
        <authorList>
            <person name="Haridas S."/>
            <person name="Albert R."/>
            <person name="Binder M."/>
            <person name="Bloem J."/>
            <person name="Labutti K."/>
            <person name="Salamov A."/>
            <person name="Andreopoulos B."/>
            <person name="Baker S."/>
            <person name="Barry K."/>
            <person name="Bills G."/>
            <person name="Bluhm B."/>
            <person name="Cannon C."/>
            <person name="Castanera R."/>
            <person name="Culley D."/>
            <person name="Daum C."/>
            <person name="Ezra D."/>
            <person name="Gonzalez J."/>
            <person name="Henrissat B."/>
            <person name="Kuo A."/>
            <person name="Liang C."/>
            <person name="Lipzen A."/>
            <person name="Lutzoni F."/>
            <person name="Magnuson J."/>
            <person name="Mondo S."/>
            <person name="Nolan M."/>
            <person name="Ohm R."/>
            <person name="Pangilinan J."/>
            <person name="Park H.-J."/>
            <person name="Ramirez L."/>
            <person name="Alfaro M."/>
            <person name="Sun H."/>
            <person name="Tritt A."/>
            <person name="Yoshinaga Y."/>
            <person name="Zwiers L.-H."/>
            <person name="Turgeon B."/>
            <person name="Goodwin S."/>
            <person name="Spatafora J."/>
            <person name="Crous P."/>
            <person name="Grigoriev I."/>
        </authorList>
    </citation>
    <scope>NUCLEOTIDE SEQUENCE</scope>
    <source>
        <strain evidence="5">CBS 115976</strain>
    </source>
</reference>
<feature type="transmembrane region" description="Helical" evidence="3">
    <location>
        <begin position="179"/>
        <end position="199"/>
    </location>
</feature>
<evidence type="ECO:0000256" key="3">
    <source>
        <dbReference type="SAM" id="Phobius"/>
    </source>
</evidence>
<evidence type="ECO:0000313" key="6">
    <source>
        <dbReference type="Proteomes" id="UP000799302"/>
    </source>
</evidence>
<keyword evidence="3" id="KW-0812">Transmembrane</keyword>
<proteinExistence type="inferred from homology"/>
<evidence type="ECO:0000256" key="1">
    <source>
        <dbReference type="ARBA" id="ARBA00004141"/>
    </source>
</evidence>
<feature type="transmembrane region" description="Helical" evidence="3">
    <location>
        <begin position="316"/>
        <end position="339"/>
    </location>
</feature>
<feature type="transmembrane region" description="Helical" evidence="3">
    <location>
        <begin position="252"/>
        <end position="278"/>
    </location>
</feature>
<feature type="transmembrane region" description="Helical" evidence="3">
    <location>
        <begin position="415"/>
        <end position="434"/>
    </location>
</feature>
<dbReference type="Pfam" id="PF07690">
    <property type="entry name" value="MFS_1"/>
    <property type="match status" value="1"/>
</dbReference>
<comment type="similarity">
    <text evidence="2">Belongs to the major facilitator superfamily. Monocarboxylate porter (TC 2.A.1.13) family.</text>
</comment>
<dbReference type="AlphaFoldDB" id="A0A6A6U6C8"/>
<organism evidence="5 6">
    <name type="scientific">Microthyrium microscopicum</name>
    <dbReference type="NCBI Taxonomy" id="703497"/>
    <lineage>
        <taxon>Eukaryota</taxon>
        <taxon>Fungi</taxon>
        <taxon>Dikarya</taxon>
        <taxon>Ascomycota</taxon>
        <taxon>Pezizomycotina</taxon>
        <taxon>Dothideomycetes</taxon>
        <taxon>Dothideomycetes incertae sedis</taxon>
        <taxon>Microthyriales</taxon>
        <taxon>Microthyriaceae</taxon>
        <taxon>Microthyrium</taxon>
    </lineage>
</organism>
<feature type="transmembrane region" description="Helical" evidence="3">
    <location>
        <begin position="146"/>
        <end position="167"/>
    </location>
</feature>
<feature type="transmembrane region" description="Helical" evidence="3">
    <location>
        <begin position="382"/>
        <end position="403"/>
    </location>
</feature>